<feature type="transmembrane region" description="Helical" evidence="12">
    <location>
        <begin position="183"/>
        <end position="205"/>
    </location>
</feature>
<keyword evidence="3 12" id="KW-0813">Transport</keyword>
<keyword evidence="5 12" id="KW-0926">Vacuole</keyword>
<evidence type="ECO:0000256" key="11">
    <source>
        <dbReference type="ARBA" id="ARBA00023136"/>
    </source>
</evidence>
<evidence type="ECO:0000256" key="10">
    <source>
        <dbReference type="ARBA" id="ARBA00023065"/>
    </source>
</evidence>
<accession>A0A0D6QWX4</accession>
<feature type="domain" description="Sodium/calcium exchanger membrane region" evidence="14">
    <location>
        <begin position="307"/>
        <end position="449"/>
    </location>
</feature>
<dbReference type="EMBL" id="GCKF01038647">
    <property type="protein sequence ID" value="JAG96077.1"/>
    <property type="molecule type" value="Transcribed_RNA"/>
</dbReference>
<comment type="subcellular location">
    <subcellularLocation>
        <location evidence="1">Vacuole membrane</location>
        <topology evidence="1">Multi-pass membrane protein</topology>
    </subcellularLocation>
</comment>
<comment type="function">
    <text evidence="12">Vacuolar cation/proton exchanger (CAX). Translocates Ca(2+) and other metal ions into vacuoles using the proton gradient formed by H(+)-ATPase and H(+)-pyrophosphatase.</text>
</comment>
<dbReference type="InterPro" id="IPR004713">
    <property type="entry name" value="CaH_exchang"/>
</dbReference>
<feature type="domain" description="Sodium/calcium exchanger membrane region" evidence="14">
    <location>
        <begin position="119"/>
        <end position="274"/>
    </location>
</feature>
<dbReference type="AlphaFoldDB" id="A0A0D6QWX4"/>
<keyword evidence="4 12" id="KW-0050">Antiport</keyword>
<feature type="transmembrane region" description="Helical" evidence="12">
    <location>
        <begin position="432"/>
        <end position="451"/>
    </location>
</feature>
<organism evidence="15">
    <name type="scientific">Araucaria cunninghamii</name>
    <name type="common">Hoop pine</name>
    <name type="synonym">Moreton Bay pine</name>
    <dbReference type="NCBI Taxonomy" id="56994"/>
    <lineage>
        <taxon>Eukaryota</taxon>
        <taxon>Viridiplantae</taxon>
        <taxon>Streptophyta</taxon>
        <taxon>Embryophyta</taxon>
        <taxon>Tracheophyta</taxon>
        <taxon>Spermatophyta</taxon>
        <taxon>Pinopsida</taxon>
        <taxon>Pinidae</taxon>
        <taxon>Conifers II</taxon>
        <taxon>Araucariales</taxon>
        <taxon>Araucariaceae</taxon>
        <taxon>Araucaria</taxon>
    </lineage>
</organism>
<dbReference type="GO" id="GO:0015369">
    <property type="term" value="F:calcium:proton antiporter activity"/>
    <property type="evidence" value="ECO:0007669"/>
    <property type="project" value="UniProtKB-UniRule"/>
</dbReference>
<evidence type="ECO:0000256" key="8">
    <source>
        <dbReference type="ARBA" id="ARBA00022837"/>
    </source>
</evidence>
<feature type="region of interest" description="Disordered" evidence="13">
    <location>
        <begin position="1"/>
        <end position="39"/>
    </location>
</feature>
<dbReference type="Gene3D" id="1.20.1420.30">
    <property type="entry name" value="NCX, central ion-binding region"/>
    <property type="match status" value="2"/>
</dbReference>
<dbReference type="NCBIfam" id="TIGR00846">
    <property type="entry name" value="caca2"/>
    <property type="match status" value="1"/>
</dbReference>
<dbReference type="GO" id="GO:0009705">
    <property type="term" value="C:plant-type vacuole membrane"/>
    <property type="evidence" value="ECO:0007669"/>
    <property type="project" value="UniProtKB-ARBA"/>
</dbReference>
<dbReference type="InterPro" id="IPR004798">
    <property type="entry name" value="CAX-like"/>
</dbReference>
<comment type="similarity">
    <text evidence="2">Belongs to the Ca(2+):cation antiporter (CaCA) (TC 2.A.19) family. Cation/proton exchanger (CAX) subfamily.</text>
</comment>
<evidence type="ECO:0000256" key="4">
    <source>
        <dbReference type="ARBA" id="ARBA00022449"/>
    </source>
</evidence>
<feature type="transmembrane region" description="Helical" evidence="12">
    <location>
        <begin position="375"/>
        <end position="396"/>
    </location>
</feature>
<protein>
    <recommendedName>
        <fullName evidence="12">Vacuolar cation/proton exchanger</fullName>
    </recommendedName>
</protein>
<name>A0A0D6QWX4_ARACU</name>
<dbReference type="InterPro" id="IPR044880">
    <property type="entry name" value="NCX_ion-bd_dom_sf"/>
</dbReference>
<evidence type="ECO:0000256" key="7">
    <source>
        <dbReference type="ARBA" id="ARBA00022692"/>
    </source>
</evidence>
<dbReference type="GO" id="GO:0006874">
    <property type="term" value="P:intracellular calcium ion homeostasis"/>
    <property type="evidence" value="ECO:0007669"/>
    <property type="project" value="TreeGrafter"/>
</dbReference>
<evidence type="ECO:0000256" key="12">
    <source>
        <dbReference type="RuleBase" id="RU365028"/>
    </source>
</evidence>
<evidence type="ECO:0000256" key="13">
    <source>
        <dbReference type="SAM" id="MobiDB-lite"/>
    </source>
</evidence>
<evidence type="ECO:0000313" key="15">
    <source>
        <dbReference type="EMBL" id="JAG96077.1"/>
    </source>
</evidence>
<dbReference type="NCBIfam" id="TIGR00378">
    <property type="entry name" value="cax"/>
    <property type="match status" value="1"/>
</dbReference>
<evidence type="ECO:0000256" key="1">
    <source>
        <dbReference type="ARBA" id="ARBA00004128"/>
    </source>
</evidence>
<proteinExistence type="inferred from homology"/>
<dbReference type="FunFam" id="1.20.1420.30:FF:000012">
    <property type="entry name" value="Vacuolar cation/proton exchanger"/>
    <property type="match status" value="1"/>
</dbReference>
<evidence type="ECO:0000259" key="14">
    <source>
        <dbReference type="Pfam" id="PF01699"/>
    </source>
</evidence>
<feature type="transmembrane region" description="Helical" evidence="12">
    <location>
        <begin position="217"/>
        <end position="241"/>
    </location>
</feature>
<keyword evidence="7 12" id="KW-0812">Transmembrane</keyword>
<feature type="transmembrane region" description="Helical" evidence="12">
    <location>
        <begin position="253"/>
        <end position="272"/>
    </location>
</feature>
<keyword evidence="6 12" id="KW-0109">Calcium transport</keyword>
<evidence type="ECO:0000256" key="5">
    <source>
        <dbReference type="ARBA" id="ARBA00022554"/>
    </source>
</evidence>
<sequence>MSDTLDVVPPKNAKEMASVPDSTHTNGESPQSEMVDMADGESECEEERLVNNVGAKDHKSNNILDGTLDNVQKCWNFKVLRCHVWRSIVVVFFQNKTNLLFPFGPAAAIAASWNMKHGWVFLFSLLGITPLAERLGFLTEQLTFYTGPTVGGLLNATFGNATEMIISIYALKNGMIRVVQQSLLGSILSNMLLVLGCAFFTGGIIHNRKDQTFCKAAAVVNSGLLLMAVMGLLFPAVLHYTHTEVHDGESELALSRFSSCIMLIAYAVYLFFQLKSHRNLYEVCDEGEGHTEVDSEKEAPQLTFWQAILWLAILTAFVSFLSDYLVSAIEGTSKSWNMPVAFISVILLPIVGNAAEHASAVMFAMKDKLDITLGVAIGSSTQISMFVVPFCVVIGWIMGKPMDLNFQLFETATLFITVIVVAFMLQEGTSNYFKGMMLILCYLIVAASFFVHSDHKRDDDNEEV</sequence>
<feature type="transmembrane region" description="Helical" evidence="12">
    <location>
        <begin position="304"/>
        <end position="326"/>
    </location>
</feature>
<keyword evidence="10 12" id="KW-0406">Ion transport</keyword>
<dbReference type="InterPro" id="IPR004837">
    <property type="entry name" value="NaCa_Exmemb"/>
</dbReference>
<dbReference type="PANTHER" id="PTHR31503">
    <property type="entry name" value="VACUOLAR CALCIUM ION TRANSPORTER"/>
    <property type="match status" value="1"/>
</dbReference>
<reference evidence="15" key="1">
    <citation type="submission" date="2015-03" db="EMBL/GenBank/DDBJ databases">
        <title>A transcriptome of Araucaria cunninghamii, an australian fine timber species.</title>
        <authorList>
            <person name="Jing Yi C.J.Y."/>
            <person name="Yin San L.Y.S."/>
            <person name="Abdul Karim S.S."/>
            <person name="Wan Azmi N.N."/>
            <person name="Hercus R.R."/>
            <person name="Croft L.L."/>
        </authorList>
    </citation>
    <scope>NUCLEOTIDE SEQUENCE</scope>
    <source>
        <strain evidence="15">MI0301</strain>
        <tissue evidence="15">Leaf</tissue>
    </source>
</reference>
<evidence type="ECO:0000256" key="2">
    <source>
        <dbReference type="ARBA" id="ARBA00008248"/>
    </source>
</evidence>
<evidence type="ECO:0000256" key="6">
    <source>
        <dbReference type="ARBA" id="ARBA00022568"/>
    </source>
</evidence>
<feature type="transmembrane region" description="Helical" evidence="12">
    <location>
        <begin position="338"/>
        <end position="355"/>
    </location>
</feature>
<keyword evidence="9 12" id="KW-1133">Transmembrane helix</keyword>
<dbReference type="Pfam" id="PF01699">
    <property type="entry name" value="Na_Ca_ex"/>
    <property type="match status" value="2"/>
</dbReference>
<comment type="caution">
    <text evidence="12">Lacks conserved residue(s) required for the propagation of feature annotation.</text>
</comment>
<feature type="transmembrane region" description="Helical" evidence="12">
    <location>
        <begin position="408"/>
        <end position="426"/>
    </location>
</feature>
<feature type="compositionally biased region" description="Polar residues" evidence="13">
    <location>
        <begin position="20"/>
        <end position="32"/>
    </location>
</feature>
<dbReference type="FunFam" id="1.20.1420.30:FF:000008">
    <property type="entry name" value="Vacuolar cation/proton exchanger"/>
    <property type="match status" value="1"/>
</dbReference>
<evidence type="ECO:0000256" key="3">
    <source>
        <dbReference type="ARBA" id="ARBA00022448"/>
    </source>
</evidence>
<dbReference type="PANTHER" id="PTHR31503:SF22">
    <property type="entry name" value="VACUOLAR CALCIUM ION TRANSPORTER"/>
    <property type="match status" value="1"/>
</dbReference>
<evidence type="ECO:0000256" key="9">
    <source>
        <dbReference type="ARBA" id="ARBA00022989"/>
    </source>
</evidence>
<keyword evidence="8 12" id="KW-0106">Calcium</keyword>
<keyword evidence="11 12" id="KW-0472">Membrane</keyword>